<protein>
    <submittedName>
        <fullName evidence="2">Uncharacterized protein</fullName>
    </submittedName>
</protein>
<feature type="compositionally biased region" description="Polar residues" evidence="1">
    <location>
        <begin position="65"/>
        <end position="79"/>
    </location>
</feature>
<proteinExistence type="predicted"/>
<evidence type="ECO:0000313" key="3">
    <source>
        <dbReference type="Proteomes" id="UP000294360"/>
    </source>
</evidence>
<accession>A0A4U8Z7F0</accession>
<organism evidence="2 3">
    <name type="scientific">Methylocella tundrae</name>
    <dbReference type="NCBI Taxonomy" id="227605"/>
    <lineage>
        <taxon>Bacteria</taxon>
        <taxon>Pseudomonadati</taxon>
        <taxon>Pseudomonadota</taxon>
        <taxon>Alphaproteobacteria</taxon>
        <taxon>Hyphomicrobiales</taxon>
        <taxon>Beijerinckiaceae</taxon>
        <taxon>Methylocella</taxon>
    </lineage>
</organism>
<dbReference type="AlphaFoldDB" id="A0A4U8Z7F0"/>
<keyword evidence="2" id="KW-0614">Plasmid</keyword>
<geneLocation type="plasmid" evidence="2 3">
    <name>3</name>
</geneLocation>
<dbReference type="EMBL" id="LR536452">
    <property type="protein sequence ID" value="VFU17479.1"/>
    <property type="molecule type" value="Genomic_DNA"/>
</dbReference>
<dbReference type="Proteomes" id="UP000294360">
    <property type="component" value="Plasmid 3"/>
</dbReference>
<name>A0A4U8Z7F0_METTU</name>
<evidence type="ECO:0000256" key="1">
    <source>
        <dbReference type="SAM" id="MobiDB-lite"/>
    </source>
</evidence>
<evidence type="ECO:0000313" key="2">
    <source>
        <dbReference type="EMBL" id="VFU17479.1"/>
    </source>
</evidence>
<sequence length="79" mass="8630">MSGAEDLISVMLGQTWIAHFHTEWTKGLSRADFALWHPRARAALVKAVSIRAGAPNPAPTPPSFDLNSQTAETNETTRE</sequence>
<gene>
    <name evidence="2" type="ORF">MTUNDRAET4_0052</name>
</gene>
<reference evidence="2 3" key="1">
    <citation type="submission" date="2019-03" db="EMBL/GenBank/DDBJ databases">
        <authorList>
            <person name="Kox A.R. M."/>
        </authorList>
    </citation>
    <scope>NUCLEOTIDE SEQUENCE [LARGE SCALE GENOMIC DNA]</scope>
    <source>
        <strain evidence="2">MTUNDRAET4 annotated genome</strain>
        <plasmid evidence="3">3</plasmid>
    </source>
</reference>
<feature type="region of interest" description="Disordered" evidence="1">
    <location>
        <begin position="52"/>
        <end position="79"/>
    </location>
</feature>
<dbReference type="KEGG" id="mtun:MTUNDRAET4_0052.2"/>